<organism evidence="3">
    <name type="scientific">Lingulaulax polyedra</name>
    <name type="common">Dinoflagellate</name>
    <name type="synonym">Lingulodinium polyedra</name>
    <dbReference type="NCBI Taxonomy" id="160621"/>
    <lineage>
        <taxon>Eukaryota</taxon>
        <taxon>Sar</taxon>
        <taxon>Alveolata</taxon>
        <taxon>Dinophyceae</taxon>
        <taxon>Gonyaulacales</taxon>
        <taxon>Lingulodiniaceae</taxon>
        <taxon>Lingulaulax</taxon>
    </lineage>
</organism>
<dbReference type="GO" id="GO:0006275">
    <property type="term" value="P:regulation of DNA replication"/>
    <property type="evidence" value="ECO:0007669"/>
    <property type="project" value="InterPro"/>
</dbReference>
<dbReference type="PANTHER" id="PTHR11352">
    <property type="entry name" value="PROLIFERATING CELL NUCLEAR ANTIGEN"/>
    <property type="match status" value="1"/>
</dbReference>
<evidence type="ECO:0000313" key="3">
    <source>
        <dbReference type="EMBL" id="QDO16254.1"/>
    </source>
</evidence>
<dbReference type="PRINTS" id="PR00339">
    <property type="entry name" value="PCNACYCLIN"/>
</dbReference>
<dbReference type="InterPro" id="IPR046938">
    <property type="entry name" value="DNA_clamp_sf"/>
</dbReference>
<dbReference type="GO" id="GO:0006298">
    <property type="term" value="P:mismatch repair"/>
    <property type="evidence" value="ECO:0007669"/>
    <property type="project" value="TreeGrafter"/>
</dbReference>
<dbReference type="GO" id="GO:0030337">
    <property type="term" value="F:DNA polymerase processivity factor activity"/>
    <property type="evidence" value="ECO:0007669"/>
    <property type="project" value="InterPro"/>
</dbReference>
<feature type="domain" description="Proliferating cell nuclear antigen PCNA N-terminal" evidence="2">
    <location>
        <begin position="18"/>
        <end position="113"/>
    </location>
</feature>
<dbReference type="GO" id="GO:0019985">
    <property type="term" value="P:translesion synthesis"/>
    <property type="evidence" value="ECO:0007669"/>
    <property type="project" value="TreeGrafter"/>
</dbReference>
<dbReference type="GO" id="GO:0043626">
    <property type="term" value="C:PCNA complex"/>
    <property type="evidence" value="ECO:0007669"/>
    <property type="project" value="TreeGrafter"/>
</dbReference>
<evidence type="ECO:0000259" key="2">
    <source>
        <dbReference type="Pfam" id="PF00705"/>
    </source>
</evidence>
<accession>A0A516AG16</accession>
<dbReference type="SUPFAM" id="SSF55979">
    <property type="entry name" value="DNA clamp"/>
    <property type="match status" value="1"/>
</dbReference>
<dbReference type="Gene3D" id="3.10.150.10">
    <property type="entry name" value="DNA Polymerase III, subunit A, domain 2"/>
    <property type="match status" value="1"/>
</dbReference>
<protein>
    <submittedName>
        <fullName evidence="3">Proliferating cell nuclear antigen</fullName>
    </submittedName>
</protein>
<evidence type="ECO:0000256" key="1">
    <source>
        <dbReference type="ARBA" id="ARBA00023125"/>
    </source>
</evidence>
<proteinExistence type="evidence at transcript level"/>
<dbReference type="InterPro" id="IPR022648">
    <property type="entry name" value="Pr_cel_nuc_antig_N"/>
</dbReference>
<dbReference type="Pfam" id="PF00705">
    <property type="entry name" value="PCNA_N"/>
    <property type="match status" value="1"/>
</dbReference>
<keyword evidence="1" id="KW-0238">DNA-binding</keyword>
<dbReference type="InterPro" id="IPR000730">
    <property type="entry name" value="Pr_cel_nuc_antig"/>
</dbReference>
<reference evidence="3" key="1">
    <citation type="journal article" date="2019" name="Microorganisms">
        <title>DNA Damage Response Pathways in Dinoflagellates.</title>
        <authorList>
            <person name="Li C."/>
            <person name="Wong J."/>
        </authorList>
    </citation>
    <scope>NUCLEOTIDE SEQUENCE</scope>
</reference>
<dbReference type="EMBL" id="MN125787">
    <property type="protein sequence ID" value="QDO16254.1"/>
    <property type="molecule type" value="mRNA"/>
</dbReference>
<dbReference type="PANTHER" id="PTHR11352:SF0">
    <property type="entry name" value="PROLIFERATING CELL NUCLEAR ANTIGEN"/>
    <property type="match status" value="1"/>
</dbReference>
<dbReference type="GO" id="GO:0006272">
    <property type="term" value="P:leading strand elongation"/>
    <property type="evidence" value="ECO:0007669"/>
    <property type="project" value="TreeGrafter"/>
</dbReference>
<sequence length="153" mass="16728">MHVGSEHLEIPEQPGRAQDVVFDCCEKGLQVLSLDSSHVALVSLPLREASSEFKCGRPSSLCMNVGSLTKILKMCGPSDSLKLRWRGGATVSFQRESGEKGRIADFVLKLMQVVSEHSFQRGSGEEGRIADLELKLMHVACEHMGIPEYQAGS</sequence>
<dbReference type="GO" id="GO:0003677">
    <property type="term" value="F:DNA binding"/>
    <property type="evidence" value="ECO:0007669"/>
    <property type="project" value="UniProtKB-KW"/>
</dbReference>
<dbReference type="AlphaFoldDB" id="A0A516AG16"/>
<name>A0A516AG16_LINPO</name>